<dbReference type="GO" id="GO:0003700">
    <property type="term" value="F:DNA-binding transcription factor activity"/>
    <property type="evidence" value="ECO:0000318"/>
    <property type="project" value="GO_Central"/>
</dbReference>
<dbReference type="InParanoid" id="A0A804JZ58"/>
<dbReference type="InterPro" id="IPR011598">
    <property type="entry name" value="bHLH_dom"/>
</dbReference>
<dbReference type="GO" id="GO:0046983">
    <property type="term" value="F:protein dimerization activity"/>
    <property type="evidence" value="ECO:0007669"/>
    <property type="project" value="InterPro"/>
</dbReference>
<gene>
    <name evidence="8" type="ORF">GSMUA_30510.1</name>
</gene>
<dbReference type="Pfam" id="PF00010">
    <property type="entry name" value="HLH"/>
    <property type="match status" value="1"/>
</dbReference>
<dbReference type="PROSITE" id="PS50888">
    <property type="entry name" value="BHLH"/>
    <property type="match status" value="1"/>
</dbReference>
<evidence type="ECO:0000256" key="5">
    <source>
        <dbReference type="ARBA" id="ARBA00023242"/>
    </source>
</evidence>
<evidence type="ECO:0000259" key="7">
    <source>
        <dbReference type="PROSITE" id="PS50888"/>
    </source>
</evidence>
<evidence type="ECO:0000256" key="1">
    <source>
        <dbReference type="ARBA" id="ARBA00004123"/>
    </source>
</evidence>
<evidence type="ECO:0000313" key="8">
    <source>
        <dbReference type="EMBL" id="CAG1857587.1"/>
    </source>
</evidence>
<evidence type="ECO:0000256" key="6">
    <source>
        <dbReference type="SAM" id="MobiDB-lite"/>
    </source>
</evidence>
<dbReference type="AlphaFoldDB" id="A0A804JZ58"/>
<evidence type="ECO:0000256" key="3">
    <source>
        <dbReference type="ARBA" id="ARBA00023015"/>
    </source>
</evidence>
<dbReference type="EnsemblPlants" id="Ma07_t24010.1">
    <property type="protein sequence ID" value="Ma07_p24010.1"/>
    <property type="gene ID" value="Ma07_g24010"/>
</dbReference>
<evidence type="ECO:0000256" key="4">
    <source>
        <dbReference type="ARBA" id="ARBA00023163"/>
    </source>
</evidence>
<dbReference type="GO" id="GO:0005634">
    <property type="term" value="C:nucleus"/>
    <property type="evidence" value="ECO:0000318"/>
    <property type="project" value="GO_Central"/>
</dbReference>
<comment type="similarity">
    <text evidence="2">Belongs to the bHLH protein family.</text>
</comment>
<dbReference type="SMART" id="SM00353">
    <property type="entry name" value="HLH"/>
    <property type="match status" value="1"/>
</dbReference>
<dbReference type="EMBL" id="HG996473">
    <property type="protein sequence ID" value="CAG1857587.1"/>
    <property type="molecule type" value="Genomic_DNA"/>
</dbReference>
<dbReference type="PANTHER" id="PTHR12565">
    <property type="entry name" value="STEROL REGULATORY ELEMENT-BINDING PROTEIN"/>
    <property type="match status" value="1"/>
</dbReference>
<feature type="region of interest" description="Disordered" evidence="6">
    <location>
        <begin position="22"/>
        <end position="57"/>
    </location>
</feature>
<protein>
    <submittedName>
        <fullName evidence="8">(wild Malaysian banana) hypothetical protein</fullName>
    </submittedName>
</protein>
<reference evidence="9" key="2">
    <citation type="submission" date="2021-05" db="UniProtKB">
        <authorList>
            <consortium name="EnsemblPlants"/>
        </authorList>
    </citation>
    <scope>IDENTIFICATION</scope>
    <source>
        <strain evidence="9">subsp. malaccensis</strain>
    </source>
</reference>
<dbReference type="Proteomes" id="UP000012960">
    <property type="component" value="Unplaced"/>
</dbReference>
<sequence length="279" mass="31744">MTKRFRSSSQDMPRIALYEASRMNSSSVMVDPRGGRGVAPTPRSSMEKKRKKRDLTTALRTSTVLDCSSNVSCHQGAERNVRKRNKHAEEKKKKKKKDDEADNGEGRGYIHVRARRGEATDSHSRAERVRRERIRERMDLLRGLVPGCDKNTGKAVMLDEIINYVQFLQNQVELLRTPWKLVVVVHAQFLSMKLASMNPIFYDLERFESSALQTSPFHQAAPEGASRSYTMKEASTPLLLHDQGPISLPQEHGSVVVKVADRRQELLHQVVFNNVCSFQ</sequence>
<dbReference type="InterPro" id="IPR036638">
    <property type="entry name" value="HLH_DNA-bd_sf"/>
</dbReference>
<keyword evidence="5" id="KW-0539">Nucleus</keyword>
<keyword evidence="3" id="KW-0805">Transcription regulation</keyword>
<evidence type="ECO:0000256" key="2">
    <source>
        <dbReference type="ARBA" id="ARBA00005510"/>
    </source>
</evidence>
<feature type="compositionally biased region" description="Basic and acidic residues" evidence="6">
    <location>
        <begin position="115"/>
        <end position="128"/>
    </location>
</feature>
<dbReference type="Gene3D" id="4.10.280.10">
    <property type="entry name" value="Helix-loop-helix DNA-binding domain"/>
    <property type="match status" value="1"/>
</dbReference>
<feature type="domain" description="BHLH" evidence="7">
    <location>
        <begin position="118"/>
        <end position="168"/>
    </location>
</feature>
<feature type="compositionally biased region" description="Basic residues" evidence="6">
    <location>
        <begin position="81"/>
        <end position="96"/>
    </location>
</feature>
<dbReference type="PANTHER" id="PTHR12565:SF431">
    <property type="entry name" value="TRANSCRIPTION FACTOR BHLH137"/>
    <property type="match status" value="1"/>
</dbReference>
<dbReference type="Gramene" id="Ma07_t24010.1">
    <property type="protein sequence ID" value="Ma07_p24010.1"/>
    <property type="gene ID" value="Ma07_g24010"/>
</dbReference>
<evidence type="ECO:0000313" key="10">
    <source>
        <dbReference type="Proteomes" id="UP000012960"/>
    </source>
</evidence>
<comment type="subcellular location">
    <subcellularLocation>
        <location evidence="1">Nucleus</location>
    </subcellularLocation>
</comment>
<dbReference type="SUPFAM" id="SSF47459">
    <property type="entry name" value="HLH, helix-loop-helix DNA-binding domain"/>
    <property type="match status" value="1"/>
</dbReference>
<accession>A0A804JZ58</accession>
<keyword evidence="10" id="KW-1185">Reference proteome</keyword>
<reference evidence="8" key="1">
    <citation type="submission" date="2021-03" db="EMBL/GenBank/DDBJ databases">
        <authorList>
            <consortium name="Genoscope - CEA"/>
            <person name="William W."/>
        </authorList>
    </citation>
    <scope>NUCLEOTIDE SEQUENCE</scope>
    <source>
        <strain evidence="8">Doubled-haploid Pahang</strain>
    </source>
</reference>
<dbReference type="InterPro" id="IPR024097">
    <property type="entry name" value="bHLH_ZIP_TF"/>
</dbReference>
<proteinExistence type="inferred from homology"/>
<name>A0A804JZ58_MUSAM</name>
<keyword evidence="4" id="KW-0804">Transcription</keyword>
<feature type="region of interest" description="Disordered" evidence="6">
    <location>
        <begin position="71"/>
        <end position="128"/>
    </location>
</feature>
<organism evidence="9 10">
    <name type="scientific">Musa acuminata subsp. malaccensis</name>
    <name type="common">Wild banana</name>
    <name type="synonym">Musa malaccensis</name>
    <dbReference type="NCBI Taxonomy" id="214687"/>
    <lineage>
        <taxon>Eukaryota</taxon>
        <taxon>Viridiplantae</taxon>
        <taxon>Streptophyta</taxon>
        <taxon>Embryophyta</taxon>
        <taxon>Tracheophyta</taxon>
        <taxon>Spermatophyta</taxon>
        <taxon>Magnoliopsida</taxon>
        <taxon>Liliopsida</taxon>
        <taxon>Zingiberales</taxon>
        <taxon>Musaceae</taxon>
        <taxon>Musa</taxon>
    </lineage>
</organism>
<evidence type="ECO:0000313" key="9">
    <source>
        <dbReference type="EnsemblPlants" id="Ma07_p24010.1"/>
    </source>
</evidence>